<comment type="similarity">
    <text evidence="2">Belongs to the TMCO4 family.</text>
</comment>
<dbReference type="PANTHER" id="PTHR17920">
    <property type="entry name" value="TRANSMEMBRANE AND COILED-COIL DOMAIN-CONTAINING PROTEIN 4 TMCO4"/>
    <property type="match status" value="1"/>
</dbReference>
<evidence type="ECO:0000256" key="4">
    <source>
        <dbReference type="ARBA" id="ARBA00022989"/>
    </source>
</evidence>
<evidence type="ECO:0000313" key="7">
    <source>
        <dbReference type="EMBL" id="CAH3013816.1"/>
    </source>
</evidence>
<dbReference type="SUPFAM" id="SSF53474">
    <property type="entry name" value="alpha/beta-Hydrolases"/>
    <property type="match status" value="1"/>
</dbReference>
<evidence type="ECO:0000256" key="1">
    <source>
        <dbReference type="ARBA" id="ARBA00004141"/>
    </source>
</evidence>
<evidence type="ECO:0000313" key="8">
    <source>
        <dbReference type="Proteomes" id="UP001159427"/>
    </source>
</evidence>
<dbReference type="EMBL" id="CALNXI010000003">
    <property type="protein sequence ID" value="CAH3013816.1"/>
    <property type="molecule type" value="Genomic_DNA"/>
</dbReference>
<name>A0ABN8L9P7_9CNID</name>
<feature type="transmembrane region" description="Helical" evidence="6">
    <location>
        <begin position="251"/>
        <end position="274"/>
    </location>
</feature>
<protein>
    <recommendedName>
        <fullName evidence="9">Transmembrane and coiled-coil domain-containing protein 4</fullName>
    </recommendedName>
</protein>
<feature type="transmembrane region" description="Helical" evidence="6">
    <location>
        <begin position="213"/>
        <end position="239"/>
    </location>
</feature>
<gene>
    <name evidence="7" type="ORF">PEVE_00022439</name>
</gene>
<dbReference type="PANTHER" id="PTHR17920:SF3">
    <property type="entry name" value="TRANSMEMBRANE AND COILED-COIL DOMAIN-CONTAINING PROTEIN 4"/>
    <property type="match status" value="1"/>
</dbReference>
<proteinExistence type="inferred from homology"/>
<reference evidence="7 8" key="1">
    <citation type="submission" date="2022-05" db="EMBL/GenBank/DDBJ databases">
        <authorList>
            <consortium name="Genoscope - CEA"/>
            <person name="William W."/>
        </authorList>
    </citation>
    <scope>NUCLEOTIDE SEQUENCE [LARGE SCALE GENOMIC DNA]</scope>
</reference>
<comment type="caution">
    <text evidence="7">The sequence shown here is derived from an EMBL/GenBank/DDBJ whole genome shotgun (WGS) entry which is preliminary data.</text>
</comment>
<keyword evidence="4 6" id="KW-1133">Transmembrane helix</keyword>
<evidence type="ECO:0000256" key="3">
    <source>
        <dbReference type="ARBA" id="ARBA00022692"/>
    </source>
</evidence>
<sequence length="624" mass="68835">MSRDVLPRPKALFAKKFREVLDYYNKMAAENDNPDDNDESGEDSTLRKLSDLSKYSYASVCSIILSNLFETSADRKWSEQVIKAIVKHLDLPQQVLSTLLHLVQTENCEDEAEKIDMQMAPLVAALKTESHLQDTLVLLPKDLLSLIQELGGYDARLRVLIFYLGDQLLVQRSVLKNHENDLVERLKQLKNSEPSEDAEVQRKKKVTRQRKKAFMIALGAIGGGALIGVTGGLAAPLVAAGAGAVIGASSAAFLGTTAGVAVIASLFGAAGAGLTGYRLSRRIGEVEQFEFEPLGNGEQLHLVVAISGWLKDDEQDIKTAFQDPWRHLNISLEQYSLIWESRYLAEMGSAMYSFFTFNSISFVTQEALKYTVLNGLITAITWPLLLLQLGYAIDNPWNVCSRRAAETGKLLADVLISRQLGRRPVTLVGFSLGARVIFFCLEALAKKGALGIVEDAILLGAPVSGDEKKWRFVGQVVAGKLINGYCSKDWFLRYVYRAASAQLSIAGLQAIKWKNRRMINVDLSELIDGHLEYSNPDKIKTVLEILGIDTKCCEAGATEAEIDSENICTVNQTVPSHDEAKKVVMEILEERIKVALEVCTMTHQSSETEQQDLHGHVIVTSSET</sequence>
<evidence type="ECO:0000256" key="5">
    <source>
        <dbReference type="ARBA" id="ARBA00023136"/>
    </source>
</evidence>
<keyword evidence="5 6" id="KW-0472">Membrane</keyword>
<evidence type="ECO:0008006" key="9">
    <source>
        <dbReference type="Google" id="ProtNLM"/>
    </source>
</evidence>
<evidence type="ECO:0000256" key="6">
    <source>
        <dbReference type="SAM" id="Phobius"/>
    </source>
</evidence>
<dbReference type="Pfam" id="PF05277">
    <property type="entry name" value="DUF726"/>
    <property type="match status" value="1"/>
</dbReference>
<accession>A0ABN8L9P7</accession>
<feature type="transmembrane region" description="Helical" evidence="6">
    <location>
        <begin position="370"/>
        <end position="393"/>
    </location>
</feature>
<dbReference type="InterPro" id="IPR007941">
    <property type="entry name" value="DUF726"/>
</dbReference>
<dbReference type="Proteomes" id="UP001159427">
    <property type="component" value="Unassembled WGS sequence"/>
</dbReference>
<keyword evidence="3 6" id="KW-0812">Transmembrane</keyword>
<dbReference type="InterPro" id="IPR029058">
    <property type="entry name" value="AB_hydrolase_fold"/>
</dbReference>
<keyword evidence="8" id="KW-1185">Reference proteome</keyword>
<organism evidence="7 8">
    <name type="scientific">Porites evermanni</name>
    <dbReference type="NCBI Taxonomy" id="104178"/>
    <lineage>
        <taxon>Eukaryota</taxon>
        <taxon>Metazoa</taxon>
        <taxon>Cnidaria</taxon>
        <taxon>Anthozoa</taxon>
        <taxon>Hexacorallia</taxon>
        <taxon>Scleractinia</taxon>
        <taxon>Fungiina</taxon>
        <taxon>Poritidae</taxon>
        <taxon>Porites</taxon>
    </lineage>
</organism>
<comment type="subcellular location">
    <subcellularLocation>
        <location evidence="1">Membrane</location>
        <topology evidence="1">Multi-pass membrane protein</topology>
    </subcellularLocation>
</comment>
<evidence type="ECO:0000256" key="2">
    <source>
        <dbReference type="ARBA" id="ARBA00009824"/>
    </source>
</evidence>